<dbReference type="PANTHER" id="PTHR31649">
    <property type="entry name" value="AGAP009604-PA"/>
    <property type="match status" value="1"/>
</dbReference>
<dbReference type="Proteomes" id="UP001314263">
    <property type="component" value="Unassembled WGS sequence"/>
</dbReference>
<feature type="domain" description="Apple" evidence="3">
    <location>
        <begin position="286"/>
        <end position="337"/>
    </location>
</feature>
<dbReference type="Pfam" id="PF00024">
    <property type="entry name" value="PAN_1"/>
    <property type="match status" value="1"/>
</dbReference>
<proteinExistence type="predicted"/>
<feature type="transmembrane region" description="Helical" evidence="2">
    <location>
        <begin position="7"/>
        <end position="25"/>
    </location>
</feature>
<dbReference type="EMBL" id="CAUYUE010000004">
    <property type="protein sequence ID" value="CAK0768668.1"/>
    <property type="molecule type" value="Genomic_DNA"/>
</dbReference>
<reference evidence="4 5" key="1">
    <citation type="submission" date="2023-10" db="EMBL/GenBank/DDBJ databases">
        <authorList>
            <person name="Maclean D."/>
            <person name="Macfadyen A."/>
        </authorList>
    </citation>
    <scope>NUCLEOTIDE SEQUENCE [LARGE SCALE GENOMIC DNA]</scope>
</reference>
<feature type="compositionally biased region" description="Low complexity" evidence="1">
    <location>
        <begin position="54"/>
        <end position="65"/>
    </location>
</feature>
<dbReference type="InterPro" id="IPR006616">
    <property type="entry name" value="DM9_repeat"/>
</dbReference>
<protein>
    <recommendedName>
        <fullName evidence="3">Apple domain-containing protein</fullName>
    </recommendedName>
</protein>
<dbReference type="PANTHER" id="PTHR31649:SF1">
    <property type="entry name" value="FARNESOIC ACID O-METHYL TRANSFERASE DOMAIN-CONTAINING PROTEIN"/>
    <property type="match status" value="1"/>
</dbReference>
<sequence length="346" mass="35667">MPKALNGWFLSGTVLVMVFAVFVLVSSRLEAFATCDLLSGFVSSVTPSSATKASQTQPSNQTQSTKWSASPPLKQVGGYSSSGDNRYVCQAQLPGESYVLPGESTDSAASCDVAWKGAKVAAQDFTYLDGSSPMYFSKFPARKVVGGRGDTGTQWVCRAAQNGEAHVGRTWSGADACHIPVDGKETAVADFEYLSLATPGGAAKPVLAVANVDAQGDAFKMVSSVGGDAVCGKLCSAAPACNSAFYDDGTDACTLRSVVNPQNLTTRSGTLHLKVNSPPDPTWKSNTSISGTNLTSVPTASASDCSLLCSAVASCRAANWDNSGTCALKSTVSGSSAEASTQGWLK</sequence>
<keyword evidence="2" id="KW-0472">Membrane</keyword>
<keyword evidence="2" id="KW-0812">Transmembrane</keyword>
<keyword evidence="2" id="KW-1133">Transmembrane helix</keyword>
<comment type="caution">
    <text evidence="4">The sequence shown here is derived from an EMBL/GenBank/DDBJ whole genome shotgun (WGS) entry which is preliminary data.</text>
</comment>
<dbReference type="Pfam" id="PF11901">
    <property type="entry name" value="DM9"/>
    <property type="match status" value="1"/>
</dbReference>
<evidence type="ECO:0000313" key="5">
    <source>
        <dbReference type="Proteomes" id="UP001314263"/>
    </source>
</evidence>
<dbReference type="InterPro" id="IPR003609">
    <property type="entry name" value="Pan_app"/>
</dbReference>
<gene>
    <name evidence="4" type="ORF">CVIRNUC_003587</name>
</gene>
<dbReference type="Gene3D" id="3.50.4.10">
    <property type="entry name" value="Hepatocyte Growth Factor"/>
    <property type="match status" value="1"/>
</dbReference>
<evidence type="ECO:0000256" key="2">
    <source>
        <dbReference type="SAM" id="Phobius"/>
    </source>
</evidence>
<feature type="region of interest" description="Disordered" evidence="1">
    <location>
        <begin position="49"/>
        <end position="81"/>
    </location>
</feature>
<keyword evidence="5" id="KW-1185">Reference proteome</keyword>
<evidence type="ECO:0000313" key="4">
    <source>
        <dbReference type="EMBL" id="CAK0768668.1"/>
    </source>
</evidence>
<evidence type="ECO:0000259" key="3">
    <source>
        <dbReference type="Pfam" id="PF00024"/>
    </source>
</evidence>
<evidence type="ECO:0000256" key="1">
    <source>
        <dbReference type="SAM" id="MobiDB-lite"/>
    </source>
</evidence>
<organism evidence="4 5">
    <name type="scientific">Coccomyxa viridis</name>
    <dbReference type="NCBI Taxonomy" id="1274662"/>
    <lineage>
        <taxon>Eukaryota</taxon>
        <taxon>Viridiplantae</taxon>
        <taxon>Chlorophyta</taxon>
        <taxon>core chlorophytes</taxon>
        <taxon>Trebouxiophyceae</taxon>
        <taxon>Trebouxiophyceae incertae sedis</taxon>
        <taxon>Coccomyxaceae</taxon>
        <taxon>Coccomyxa</taxon>
    </lineage>
</organism>
<name>A0AAV1I100_9CHLO</name>
<accession>A0AAV1I100</accession>
<dbReference type="AlphaFoldDB" id="A0AAV1I100"/>